<sequence length="121" mass="13168">MTEVNNRNGENGTAPAGGTRFAVGDRVADRDGDGTSAARVLDPDVGRADQVELGNTGQSVSDKNEQYPPDDRVVRVAFDSDLQVLPEDKNGSIAERVEEFAANWGVNIRTYDYPESRLIEL</sequence>
<comment type="caution">
    <text evidence="2">The sequence shown here is derived from an EMBL/GenBank/DDBJ whole genome shotgun (WGS) entry which is preliminary data.</text>
</comment>
<dbReference type="EMBL" id="AOLS01000016">
    <property type="protein sequence ID" value="EMA24891.1"/>
    <property type="molecule type" value="Genomic_DNA"/>
</dbReference>
<dbReference type="Proteomes" id="UP000011687">
    <property type="component" value="Unassembled WGS sequence"/>
</dbReference>
<reference evidence="2 3" key="1">
    <citation type="journal article" date="2014" name="PLoS Genet.">
        <title>Phylogenetically driven sequencing of extremely halophilic archaea reveals strategies for static and dynamic osmo-response.</title>
        <authorList>
            <person name="Becker E.A."/>
            <person name="Seitzer P.M."/>
            <person name="Tritt A."/>
            <person name="Larsen D."/>
            <person name="Krusor M."/>
            <person name="Yao A.I."/>
            <person name="Wu D."/>
            <person name="Madern D."/>
            <person name="Eisen J.A."/>
            <person name="Darling A.E."/>
            <person name="Facciotti M.T."/>
        </authorList>
    </citation>
    <scope>NUCLEOTIDE SEQUENCE [LARGE SCALE GENOMIC DNA]</scope>
    <source>
        <strain evidence="2 3">ATCC 33799</strain>
    </source>
</reference>
<dbReference type="PATRIC" id="fig|662475.6.peg.645"/>
<gene>
    <name evidence="2" type="ORF">C435_03323</name>
</gene>
<dbReference type="RefSeq" id="WP_007188081.1">
    <property type="nucleotide sequence ID" value="NZ_AOLS01000016.1"/>
</dbReference>
<accession>M0KUI7</accession>
<dbReference type="AlphaFoldDB" id="M0KUI7"/>
<evidence type="ECO:0000256" key="1">
    <source>
        <dbReference type="SAM" id="MobiDB-lite"/>
    </source>
</evidence>
<organism evidence="2 3">
    <name type="scientific">Haloarcula marismortui ATCC 33799</name>
    <dbReference type="NCBI Taxonomy" id="662475"/>
    <lineage>
        <taxon>Archaea</taxon>
        <taxon>Methanobacteriati</taxon>
        <taxon>Methanobacteriota</taxon>
        <taxon>Stenosarchaea group</taxon>
        <taxon>Halobacteria</taxon>
        <taxon>Halobacteriales</taxon>
        <taxon>Haloarculaceae</taxon>
        <taxon>Haloarcula</taxon>
    </lineage>
</organism>
<evidence type="ECO:0000313" key="2">
    <source>
        <dbReference type="EMBL" id="EMA24891.1"/>
    </source>
</evidence>
<feature type="region of interest" description="Disordered" evidence="1">
    <location>
        <begin position="1"/>
        <end position="69"/>
    </location>
</feature>
<name>M0KUI7_9EURY</name>
<evidence type="ECO:0000313" key="3">
    <source>
        <dbReference type="Proteomes" id="UP000011687"/>
    </source>
</evidence>
<proteinExistence type="predicted"/>
<feature type="compositionally biased region" description="Polar residues" evidence="1">
    <location>
        <begin position="1"/>
        <end position="11"/>
    </location>
</feature>
<keyword evidence="3" id="KW-1185">Reference proteome</keyword>
<protein>
    <submittedName>
        <fullName evidence="2">Uncharacterized protein</fullName>
    </submittedName>
</protein>
<feature type="compositionally biased region" description="Basic and acidic residues" evidence="1">
    <location>
        <begin position="41"/>
        <end position="50"/>
    </location>
</feature>